<evidence type="ECO:0000313" key="1">
    <source>
        <dbReference type="EMBL" id="CAG8695038.1"/>
    </source>
</evidence>
<protein>
    <submittedName>
        <fullName evidence="1">10383_t:CDS:1</fullName>
    </submittedName>
</protein>
<gene>
    <name evidence="1" type="ORF">RPERSI_LOCUS9738</name>
</gene>
<keyword evidence="2" id="KW-1185">Reference proteome</keyword>
<proteinExistence type="predicted"/>
<organism evidence="1 2">
    <name type="scientific">Racocetra persica</name>
    <dbReference type="NCBI Taxonomy" id="160502"/>
    <lineage>
        <taxon>Eukaryota</taxon>
        <taxon>Fungi</taxon>
        <taxon>Fungi incertae sedis</taxon>
        <taxon>Mucoromycota</taxon>
        <taxon>Glomeromycotina</taxon>
        <taxon>Glomeromycetes</taxon>
        <taxon>Diversisporales</taxon>
        <taxon>Gigasporaceae</taxon>
        <taxon>Racocetra</taxon>
    </lineage>
</organism>
<comment type="caution">
    <text evidence="1">The sequence shown here is derived from an EMBL/GenBank/DDBJ whole genome shotgun (WGS) entry which is preliminary data.</text>
</comment>
<name>A0ACA9P8D2_9GLOM</name>
<feature type="non-terminal residue" evidence="1">
    <location>
        <position position="305"/>
    </location>
</feature>
<sequence>MSIDPSGQGTTGLCLVDETTGKMDPQFDDSVFANIGRELEKEKWIHVENCSSASAEQKNEAAERRKNMMAEDDVKYIKTECKNCVQKSIQEEVDPDAAQKLETKYNSLENEIFKETKTTSSARSRKNDNNDKTGPLIVGKKEKVKEIDANYEKDSNSGKNDYLVDNEICFNCALAMFRLEIQEMVKDMERTDSNMARIVKQNRDKMIETIEGDLYPERKKNKGNAELQRDIEGFQQLIKESNVKIKDFKEDGLLSHDIRIGLLRETPNKELMLEVEKRIGRGEIDLPALIKYLETKLETKKKQEE</sequence>
<dbReference type="EMBL" id="CAJVQC010018641">
    <property type="protein sequence ID" value="CAG8695038.1"/>
    <property type="molecule type" value="Genomic_DNA"/>
</dbReference>
<dbReference type="Proteomes" id="UP000789920">
    <property type="component" value="Unassembled WGS sequence"/>
</dbReference>
<accession>A0ACA9P8D2</accession>
<reference evidence="1" key="1">
    <citation type="submission" date="2021-06" db="EMBL/GenBank/DDBJ databases">
        <authorList>
            <person name="Kallberg Y."/>
            <person name="Tangrot J."/>
            <person name="Rosling A."/>
        </authorList>
    </citation>
    <scope>NUCLEOTIDE SEQUENCE</scope>
    <source>
        <strain evidence="1">MA461A</strain>
    </source>
</reference>
<evidence type="ECO:0000313" key="2">
    <source>
        <dbReference type="Proteomes" id="UP000789920"/>
    </source>
</evidence>